<protein>
    <recommendedName>
        <fullName evidence="1">2-oxoacid dehydrogenase acyltransferase catalytic domain-containing protein</fullName>
    </recommendedName>
</protein>
<dbReference type="InterPro" id="IPR045257">
    <property type="entry name" value="E2/Pdx1"/>
</dbReference>
<sequence length="198" mass="20625">MECEVDALLALRAQVNKQLGEAGVKLSVNDFIVKAAALALRKVPAVNASWMGDFVRVYHNVDVNVAVQTPGGLMVPFVADADSKGLAAISAEVKGLAARAKAGKLQPAEFMGGTFTISNLGMYGVRQFAAIVNPPQAAILAVGASSPKVVKAADGGYKEVQSMLVTLSCDHRVVDGAVGAEWLQAFKGLVEAPLTMMV</sequence>
<feature type="domain" description="2-oxoacid dehydrogenase acyltransferase catalytic" evidence="1">
    <location>
        <begin position="2"/>
        <end position="197"/>
    </location>
</feature>
<dbReference type="OrthoDB" id="537444at2759"/>
<accession>A0A0D2K7P9</accession>
<reference evidence="2 3" key="1">
    <citation type="journal article" date="2013" name="BMC Genomics">
        <title>Reconstruction of the lipid metabolism for the microalga Monoraphidium neglectum from its genome sequence reveals characteristics suitable for biofuel production.</title>
        <authorList>
            <person name="Bogen C."/>
            <person name="Al-Dilaimi A."/>
            <person name="Albersmeier A."/>
            <person name="Wichmann J."/>
            <person name="Grundmann M."/>
            <person name="Rupp O."/>
            <person name="Lauersen K.J."/>
            <person name="Blifernez-Klassen O."/>
            <person name="Kalinowski J."/>
            <person name="Goesmann A."/>
            <person name="Mussgnug J.H."/>
            <person name="Kruse O."/>
        </authorList>
    </citation>
    <scope>NUCLEOTIDE SEQUENCE [LARGE SCALE GENOMIC DNA]</scope>
    <source>
        <strain evidence="2 3">SAG 48.87</strain>
    </source>
</reference>
<dbReference type="InterPro" id="IPR023213">
    <property type="entry name" value="CAT-like_dom_sf"/>
</dbReference>
<dbReference type="PANTHER" id="PTHR23151">
    <property type="entry name" value="DIHYDROLIPOAMIDE ACETYL/SUCCINYL-TRANSFERASE-RELATED"/>
    <property type="match status" value="1"/>
</dbReference>
<dbReference type="RefSeq" id="XP_013891168.1">
    <property type="nucleotide sequence ID" value="XM_014035714.1"/>
</dbReference>
<dbReference type="KEGG" id="mng:MNEG_15814"/>
<dbReference type="PANTHER" id="PTHR23151:SF90">
    <property type="entry name" value="DIHYDROLIPOYLLYSINE-RESIDUE ACETYLTRANSFERASE COMPONENT OF PYRUVATE DEHYDROGENASE COMPLEX, MITOCHONDRIAL-RELATED"/>
    <property type="match status" value="1"/>
</dbReference>
<proteinExistence type="predicted"/>
<dbReference type="Proteomes" id="UP000054498">
    <property type="component" value="Unassembled WGS sequence"/>
</dbReference>
<dbReference type="STRING" id="145388.A0A0D2K7P9"/>
<dbReference type="InterPro" id="IPR001078">
    <property type="entry name" value="2-oxoacid_DH_actylTfrase"/>
</dbReference>
<dbReference type="GO" id="GO:0045254">
    <property type="term" value="C:pyruvate dehydrogenase complex"/>
    <property type="evidence" value="ECO:0007669"/>
    <property type="project" value="InterPro"/>
</dbReference>
<evidence type="ECO:0000313" key="2">
    <source>
        <dbReference type="EMBL" id="KIY92148.1"/>
    </source>
</evidence>
<dbReference type="SUPFAM" id="SSF52777">
    <property type="entry name" value="CoA-dependent acyltransferases"/>
    <property type="match status" value="1"/>
</dbReference>
<dbReference type="GO" id="GO:0006086">
    <property type="term" value="P:pyruvate decarboxylation to acetyl-CoA"/>
    <property type="evidence" value="ECO:0007669"/>
    <property type="project" value="InterPro"/>
</dbReference>
<dbReference type="GeneID" id="25733513"/>
<name>A0A0D2K7P9_9CHLO</name>
<dbReference type="EMBL" id="KK105908">
    <property type="protein sequence ID" value="KIY92148.1"/>
    <property type="molecule type" value="Genomic_DNA"/>
</dbReference>
<dbReference type="GO" id="GO:0004742">
    <property type="term" value="F:dihydrolipoyllysine-residue acetyltransferase activity"/>
    <property type="evidence" value="ECO:0007669"/>
    <property type="project" value="TreeGrafter"/>
</dbReference>
<dbReference type="Gene3D" id="3.30.559.10">
    <property type="entry name" value="Chloramphenicol acetyltransferase-like domain"/>
    <property type="match status" value="1"/>
</dbReference>
<evidence type="ECO:0000313" key="3">
    <source>
        <dbReference type="Proteomes" id="UP000054498"/>
    </source>
</evidence>
<organism evidence="2 3">
    <name type="scientific">Monoraphidium neglectum</name>
    <dbReference type="NCBI Taxonomy" id="145388"/>
    <lineage>
        <taxon>Eukaryota</taxon>
        <taxon>Viridiplantae</taxon>
        <taxon>Chlorophyta</taxon>
        <taxon>core chlorophytes</taxon>
        <taxon>Chlorophyceae</taxon>
        <taxon>CS clade</taxon>
        <taxon>Sphaeropleales</taxon>
        <taxon>Selenastraceae</taxon>
        <taxon>Monoraphidium</taxon>
    </lineage>
</organism>
<keyword evidence="3" id="KW-1185">Reference proteome</keyword>
<dbReference type="Pfam" id="PF00198">
    <property type="entry name" value="2-oxoacid_dh"/>
    <property type="match status" value="1"/>
</dbReference>
<evidence type="ECO:0000259" key="1">
    <source>
        <dbReference type="Pfam" id="PF00198"/>
    </source>
</evidence>
<gene>
    <name evidence="2" type="ORF">MNEG_15814</name>
</gene>
<dbReference type="AlphaFoldDB" id="A0A0D2K7P9"/>